<dbReference type="InterPro" id="IPR011990">
    <property type="entry name" value="TPR-like_helical_dom_sf"/>
</dbReference>
<organism evidence="1 2">
    <name type="scientific">Streptomyces luteosporeus</name>
    <dbReference type="NCBI Taxonomy" id="173856"/>
    <lineage>
        <taxon>Bacteria</taxon>
        <taxon>Bacillati</taxon>
        <taxon>Actinomycetota</taxon>
        <taxon>Actinomycetes</taxon>
        <taxon>Kitasatosporales</taxon>
        <taxon>Streptomycetaceae</taxon>
        <taxon>Streptomyces</taxon>
    </lineage>
</organism>
<dbReference type="EMBL" id="BAAASL010000006">
    <property type="protein sequence ID" value="GAA2713374.1"/>
    <property type="molecule type" value="Genomic_DNA"/>
</dbReference>
<dbReference type="InterPro" id="IPR027417">
    <property type="entry name" value="P-loop_NTPase"/>
</dbReference>
<dbReference type="PANTHER" id="PTHR47691:SF3">
    <property type="entry name" value="HTH-TYPE TRANSCRIPTIONAL REGULATOR RV0890C-RELATED"/>
    <property type="match status" value="1"/>
</dbReference>
<proteinExistence type="predicted"/>
<dbReference type="PANTHER" id="PTHR47691">
    <property type="entry name" value="REGULATOR-RELATED"/>
    <property type="match status" value="1"/>
</dbReference>
<dbReference type="Proteomes" id="UP001500886">
    <property type="component" value="Unassembled WGS sequence"/>
</dbReference>
<dbReference type="Gene3D" id="1.25.40.10">
    <property type="entry name" value="Tetratricopeptide repeat domain"/>
    <property type="match status" value="1"/>
</dbReference>
<comment type="caution">
    <text evidence="1">The sequence shown here is derived from an EMBL/GenBank/DDBJ whole genome shotgun (WGS) entry which is preliminary data.</text>
</comment>
<dbReference type="PRINTS" id="PR00364">
    <property type="entry name" value="DISEASERSIST"/>
</dbReference>
<gene>
    <name evidence="1" type="ORF">GCM10010315_18810</name>
</gene>
<reference evidence="2" key="1">
    <citation type="journal article" date="2019" name="Int. J. Syst. Evol. Microbiol.">
        <title>The Global Catalogue of Microorganisms (GCM) 10K type strain sequencing project: providing services to taxonomists for standard genome sequencing and annotation.</title>
        <authorList>
            <consortium name="The Broad Institute Genomics Platform"/>
            <consortium name="The Broad Institute Genome Sequencing Center for Infectious Disease"/>
            <person name="Wu L."/>
            <person name="Ma J."/>
        </authorList>
    </citation>
    <scope>NUCLEOTIDE SEQUENCE [LARGE SCALE GENOMIC DNA]</scope>
    <source>
        <strain evidence="2">JCM 4542</strain>
    </source>
</reference>
<evidence type="ECO:0000313" key="1">
    <source>
        <dbReference type="EMBL" id="GAA2713374.1"/>
    </source>
</evidence>
<accession>A0ABP6G360</accession>
<dbReference type="RefSeq" id="WP_344434414.1">
    <property type="nucleotide sequence ID" value="NZ_BAAASL010000006.1"/>
</dbReference>
<evidence type="ECO:0000313" key="2">
    <source>
        <dbReference type="Proteomes" id="UP001500886"/>
    </source>
</evidence>
<dbReference type="SUPFAM" id="SSF52540">
    <property type="entry name" value="P-loop containing nucleoside triphosphate hydrolases"/>
    <property type="match status" value="1"/>
</dbReference>
<dbReference type="SUPFAM" id="SSF48452">
    <property type="entry name" value="TPR-like"/>
    <property type="match status" value="2"/>
</dbReference>
<sequence>MGGDGGNTIRGGIYHDTVIQAHTVMYGHSERRPPRLLAPPPDVYVDRTAVFAELGRALDERERGEATAPLVVVLTGLPGMGKTATALRWLHRLGPAFPGGHLQDDLAPTGPLGPRDPLAVLERFVTELSGPQGDRPADLAGLAARYRSLTADAPALVLLDNAVNPGQVRPLLPGHPASVVVVTSRFALTGLRASHPRTLTVRLDALDDASGAELLHAVAGGGALDRPALTGVLDACAGLPLAVRIAGARVGELLENGEDLHALARELDDRRTRLEALAVPDDLSVAQVFDAVYAALPPGPARLYRTLGLHPTPEFSRDLVRRLAAADDDVRTLQRERLLEPGEEGRLRMHGLVHDHARAQTLGPDGAVDAYADWYLRRAAAVEWRTSERWRYGPLFARPDELAGVFGSAQEALDAFEADRANVVAVVELAYETGRYAQVWQLCEALRGFFFRRKYHTDWTAVCARGLAAARHGDDRLAVARMHLELAFAHADRDADGDTAIAREHYGHALREATATGHARTVSSALEGLGLLDLRAGDPAAAAGRFERAVAALEGVDHPRGRALLTFHLGRARSAEHRHEEAARLLLRSRTLFAALPDRFNEAKALWQYARARLHADRADEARTPLDEAAELIASCGAPKEEADILLLRGDVLAQEGEREAAETDWQRAAHLYGTLGSPLAAAAQERLGAD</sequence>
<keyword evidence="2" id="KW-1185">Reference proteome</keyword>
<protein>
    <submittedName>
        <fullName evidence="1">Tetratricopeptide repeat protein</fullName>
    </submittedName>
</protein>
<dbReference type="Gene3D" id="3.40.50.300">
    <property type="entry name" value="P-loop containing nucleotide triphosphate hydrolases"/>
    <property type="match status" value="1"/>
</dbReference>
<name>A0ABP6G360_9ACTN</name>